<proteinExistence type="predicted"/>
<reference evidence="2" key="2">
    <citation type="journal article" date="2015" name="Fish Shellfish Immunol.">
        <title>Early steps in the European eel (Anguilla anguilla)-Vibrio vulnificus interaction in the gills: Role of the RtxA13 toxin.</title>
        <authorList>
            <person name="Callol A."/>
            <person name="Pajuelo D."/>
            <person name="Ebbesson L."/>
            <person name="Teles M."/>
            <person name="MacKenzie S."/>
            <person name="Amaro C."/>
        </authorList>
    </citation>
    <scope>NUCLEOTIDE SEQUENCE</scope>
</reference>
<reference evidence="2" key="1">
    <citation type="submission" date="2014-11" db="EMBL/GenBank/DDBJ databases">
        <authorList>
            <person name="Amaro Gonzalez C."/>
        </authorList>
    </citation>
    <scope>NUCLEOTIDE SEQUENCE</scope>
</reference>
<protein>
    <submittedName>
        <fullName evidence="2">Uncharacterized protein</fullName>
    </submittedName>
</protein>
<accession>A0A0E9UUL0</accession>
<name>A0A0E9UUL0_ANGAN</name>
<evidence type="ECO:0000313" key="2">
    <source>
        <dbReference type="EMBL" id="JAH69564.1"/>
    </source>
</evidence>
<feature type="region of interest" description="Disordered" evidence="1">
    <location>
        <begin position="1"/>
        <end position="33"/>
    </location>
</feature>
<feature type="compositionally biased region" description="Basic and acidic residues" evidence="1">
    <location>
        <begin position="21"/>
        <end position="33"/>
    </location>
</feature>
<sequence length="33" mass="3998">MSNRRFLNRKMGNLRLTSNERSMRKECEKAIKV</sequence>
<dbReference type="AlphaFoldDB" id="A0A0E9UUL0"/>
<dbReference type="EMBL" id="GBXM01039013">
    <property type="protein sequence ID" value="JAH69564.1"/>
    <property type="molecule type" value="Transcribed_RNA"/>
</dbReference>
<organism evidence="2">
    <name type="scientific">Anguilla anguilla</name>
    <name type="common">European freshwater eel</name>
    <name type="synonym">Muraena anguilla</name>
    <dbReference type="NCBI Taxonomy" id="7936"/>
    <lineage>
        <taxon>Eukaryota</taxon>
        <taxon>Metazoa</taxon>
        <taxon>Chordata</taxon>
        <taxon>Craniata</taxon>
        <taxon>Vertebrata</taxon>
        <taxon>Euteleostomi</taxon>
        <taxon>Actinopterygii</taxon>
        <taxon>Neopterygii</taxon>
        <taxon>Teleostei</taxon>
        <taxon>Anguilliformes</taxon>
        <taxon>Anguillidae</taxon>
        <taxon>Anguilla</taxon>
    </lineage>
</organism>
<evidence type="ECO:0000256" key="1">
    <source>
        <dbReference type="SAM" id="MobiDB-lite"/>
    </source>
</evidence>